<dbReference type="PANTHER" id="PTHR30413">
    <property type="entry name" value="INNER MEMBRANE TRANSPORT PERMEASE"/>
    <property type="match status" value="1"/>
</dbReference>
<comment type="caution">
    <text evidence="11">The sequence shown here is derived from an EMBL/GenBank/DDBJ whole genome shotgun (WGS) entry which is preliminary data.</text>
</comment>
<keyword evidence="4 9" id="KW-1003">Cell membrane</keyword>
<comment type="subcellular location">
    <subcellularLocation>
        <location evidence="1">Cell inner membrane</location>
        <topology evidence="1">Multi-pass membrane protein</topology>
    </subcellularLocation>
    <subcellularLocation>
        <location evidence="9">Cell membrane</location>
        <topology evidence="9">Multi-pass membrane protein</topology>
    </subcellularLocation>
</comment>
<evidence type="ECO:0000256" key="2">
    <source>
        <dbReference type="ARBA" id="ARBA00007783"/>
    </source>
</evidence>
<gene>
    <name evidence="11" type="ORF">HMPREF1866_00164</name>
</gene>
<evidence type="ECO:0000256" key="5">
    <source>
        <dbReference type="ARBA" id="ARBA00022519"/>
    </source>
</evidence>
<keyword evidence="3 9" id="KW-0813">Transport</keyword>
<reference evidence="12" key="1">
    <citation type="submission" date="2016-01" db="EMBL/GenBank/DDBJ databases">
        <authorList>
            <person name="Mitreva M."/>
            <person name="Pepin K.H."/>
            <person name="Mihindukulasuriya K.A."/>
            <person name="Fulton R."/>
            <person name="Fronick C."/>
            <person name="O'Laughlin M."/>
            <person name="Miner T."/>
            <person name="Herter B."/>
            <person name="Rosa B.A."/>
            <person name="Cordes M."/>
            <person name="Tomlinson C."/>
            <person name="Wollam A."/>
            <person name="Palsikar V.B."/>
            <person name="Mardis E.R."/>
            <person name="Wilson R.K."/>
        </authorList>
    </citation>
    <scope>NUCLEOTIDE SEQUENCE [LARGE SCALE GENOMIC DNA]</scope>
    <source>
        <strain evidence="12">DNF00896</strain>
    </source>
</reference>
<feature type="transmembrane region" description="Helical" evidence="9">
    <location>
        <begin position="227"/>
        <end position="248"/>
    </location>
</feature>
<name>A0A134A047_9FIRM</name>
<dbReference type="RefSeq" id="WP_060930181.1">
    <property type="nucleotide sequence ID" value="NZ_KQ959774.1"/>
</dbReference>
<protein>
    <recommendedName>
        <fullName evidence="9">Transport permease protein</fullName>
    </recommendedName>
</protein>
<keyword evidence="5" id="KW-0997">Cell inner membrane</keyword>
<evidence type="ECO:0000256" key="6">
    <source>
        <dbReference type="ARBA" id="ARBA00022692"/>
    </source>
</evidence>
<sequence length="259" mass="30959">MNIFINKIKQYQFMFSELVKRDFNKRYKRSVLGILWSMIAPLFQLLVMSFVFDRVFGDTMEHYTIYMFAGQLMFNYFREATDNGMQSITSNAGIITKVNAPKYLFLISKIMAASINFLLTLVIFFIFVIAYRITITWKFIFIIFPIVCLFVLIVGTGLILSAMFVFFKDVQYLYDIFTLALMYFTAIFYDVKIFEGSIVAKLIYLNPVFVYINYLREIVLHNTIPSFTYHLYCIFYALFILRIGMWMYKKYNYMFLYYI</sequence>
<feature type="domain" description="ABC transmembrane type-2" evidence="10">
    <location>
        <begin position="32"/>
        <end position="251"/>
    </location>
</feature>
<evidence type="ECO:0000256" key="1">
    <source>
        <dbReference type="ARBA" id="ARBA00004429"/>
    </source>
</evidence>
<dbReference type="OrthoDB" id="9786910at2"/>
<feature type="transmembrane region" description="Helical" evidence="9">
    <location>
        <begin position="110"/>
        <end position="133"/>
    </location>
</feature>
<accession>A0A134A047</accession>
<organism evidence="11 12">
    <name type="scientific">Lachnoanaerobaculum saburreum</name>
    <dbReference type="NCBI Taxonomy" id="467210"/>
    <lineage>
        <taxon>Bacteria</taxon>
        <taxon>Bacillati</taxon>
        <taxon>Bacillota</taxon>
        <taxon>Clostridia</taxon>
        <taxon>Lachnospirales</taxon>
        <taxon>Lachnospiraceae</taxon>
        <taxon>Lachnoanaerobaculum</taxon>
    </lineage>
</organism>
<proteinExistence type="inferred from homology"/>
<keyword evidence="12" id="KW-1185">Reference proteome</keyword>
<feature type="transmembrane region" description="Helical" evidence="9">
    <location>
        <begin position="30"/>
        <end position="52"/>
    </location>
</feature>
<keyword evidence="8 9" id="KW-0472">Membrane</keyword>
<evidence type="ECO:0000256" key="4">
    <source>
        <dbReference type="ARBA" id="ARBA00022475"/>
    </source>
</evidence>
<evidence type="ECO:0000256" key="3">
    <source>
        <dbReference type="ARBA" id="ARBA00022448"/>
    </source>
</evidence>
<dbReference type="InterPro" id="IPR047817">
    <property type="entry name" value="ABC2_TM_bact-type"/>
</dbReference>
<comment type="similarity">
    <text evidence="2 9">Belongs to the ABC-2 integral membrane protein family.</text>
</comment>
<keyword evidence="6 9" id="KW-0812">Transmembrane</keyword>
<evidence type="ECO:0000256" key="7">
    <source>
        <dbReference type="ARBA" id="ARBA00022989"/>
    </source>
</evidence>
<dbReference type="InterPro" id="IPR013525">
    <property type="entry name" value="ABC2_TM"/>
</dbReference>
<evidence type="ECO:0000256" key="9">
    <source>
        <dbReference type="RuleBase" id="RU361157"/>
    </source>
</evidence>
<evidence type="ECO:0000256" key="8">
    <source>
        <dbReference type="ARBA" id="ARBA00023136"/>
    </source>
</evidence>
<feature type="transmembrane region" description="Helical" evidence="9">
    <location>
        <begin position="198"/>
        <end position="215"/>
    </location>
</feature>
<dbReference type="EMBL" id="LSDA01000004">
    <property type="protein sequence ID" value="KXB61067.1"/>
    <property type="molecule type" value="Genomic_DNA"/>
</dbReference>
<evidence type="ECO:0000259" key="10">
    <source>
        <dbReference type="PROSITE" id="PS51012"/>
    </source>
</evidence>
<dbReference type="GO" id="GO:0005886">
    <property type="term" value="C:plasma membrane"/>
    <property type="evidence" value="ECO:0007669"/>
    <property type="project" value="UniProtKB-SubCell"/>
</dbReference>
<feature type="transmembrane region" description="Helical" evidence="9">
    <location>
        <begin position="140"/>
        <end position="166"/>
    </location>
</feature>
<dbReference type="PROSITE" id="PS51012">
    <property type="entry name" value="ABC_TM2"/>
    <property type="match status" value="1"/>
</dbReference>
<dbReference type="PANTHER" id="PTHR30413:SF8">
    <property type="entry name" value="TRANSPORT PERMEASE PROTEIN"/>
    <property type="match status" value="1"/>
</dbReference>
<feature type="transmembrane region" description="Helical" evidence="9">
    <location>
        <begin position="172"/>
        <end position="191"/>
    </location>
</feature>
<dbReference type="Proteomes" id="UP000070394">
    <property type="component" value="Unassembled WGS sequence"/>
</dbReference>
<dbReference type="STRING" id="467210.HMPREF1866_00164"/>
<evidence type="ECO:0000313" key="11">
    <source>
        <dbReference type="EMBL" id="KXB61067.1"/>
    </source>
</evidence>
<dbReference type="PATRIC" id="fig|467210.3.peg.162"/>
<dbReference type="AlphaFoldDB" id="A0A134A047"/>
<dbReference type="GO" id="GO:0015920">
    <property type="term" value="P:lipopolysaccharide transport"/>
    <property type="evidence" value="ECO:0007669"/>
    <property type="project" value="TreeGrafter"/>
</dbReference>
<dbReference type="Pfam" id="PF01061">
    <property type="entry name" value="ABC2_membrane"/>
    <property type="match status" value="1"/>
</dbReference>
<keyword evidence="7 9" id="KW-1133">Transmembrane helix</keyword>
<dbReference type="GO" id="GO:0140359">
    <property type="term" value="F:ABC-type transporter activity"/>
    <property type="evidence" value="ECO:0007669"/>
    <property type="project" value="InterPro"/>
</dbReference>
<evidence type="ECO:0000313" key="12">
    <source>
        <dbReference type="Proteomes" id="UP000070394"/>
    </source>
</evidence>